<keyword evidence="2" id="KW-0812">Transmembrane</keyword>
<sequence>MTGRVRSLDEVRQHIIDQWHSPLATLHNFGNGFFIEWGLFLFTLARFIFNVAVVSNNFIHRPCAFGDVTYCQAPKAGDHWVKCEYVVASFEAIGMALLFLVFLASVLTSICDCSVPRGSGRPRSFHTSVLAFLAMTSFSMLSTIHLVQPQAVGSALRRIWVLRLSSVFKTVLSGLLILSVPIAVVMVFAKLSQLESCLVLELETWHIFPEYMTFLGFLNQLLGITDTNAWETSAIIDFIFLGQDAQMTETEALQRDFILQTIYLEAIGKWGWNGLIFMVNLGSNGWQRLFVIEDTSTSRKAREGDRLSSDRKQRPRYDALRKLSRRTGGGVAVPDDVEMDDQGLLHQPPVQYINTKAGSTTVNTPTQVMILNDYSRPLRGRIEPLNPPQAPDRPCCPGAPPGSGAAPEAAVTIAPVRAAENVWHTAPGQMAVVSDAVGSGQPYRLIVIVGDIGGDGRDAHVVLPFTTPIRGDVQLRLRAILNAEPIKFGRIERRKTAVCKVWNNCLPEIPRRNASQGTDVAQQRAEHEAKQY</sequence>
<dbReference type="EMBL" id="HBHP01014840">
    <property type="protein sequence ID" value="CAD9762587.1"/>
    <property type="molecule type" value="Transcribed_RNA"/>
</dbReference>
<proteinExistence type="predicted"/>
<keyword evidence="2" id="KW-1133">Transmembrane helix</keyword>
<evidence type="ECO:0000256" key="1">
    <source>
        <dbReference type="SAM" id="MobiDB-lite"/>
    </source>
</evidence>
<feature type="transmembrane region" description="Helical" evidence="2">
    <location>
        <begin position="167"/>
        <end position="189"/>
    </location>
</feature>
<dbReference type="AlphaFoldDB" id="A0A7S2XAG9"/>
<gene>
    <name evidence="3" type="ORF">LSP00402_LOCUS9242</name>
</gene>
<protein>
    <submittedName>
        <fullName evidence="3">Uncharacterized protein</fullName>
    </submittedName>
</protein>
<accession>A0A7S2XAG9</accession>
<evidence type="ECO:0000256" key="2">
    <source>
        <dbReference type="SAM" id="Phobius"/>
    </source>
</evidence>
<name>A0A7S2XAG9_9EUKA</name>
<keyword evidence="2" id="KW-0472">Membrane</keyword>
<organism evidence="3">
    <name type="scientific">Lotharella oceanica</name>
    <dbReference type="NCBI Taxonomy" id="641309"/>
    <lineage>
        <taxon>Eukaryota</taxon>
        <taxon>Sar</taxon>
        <taxon>Rhizaria</taxon>
        <taxon>Cercozoa</taxon>
        <taxon>Chlorarachniophyceae</taxon>
        <taxon>Lotharella</taxon>
    </lineage>
</organism>
<feature type="transmembrane region" description="Helical" evidence="2">
    <location>
        <begin position="33"/>
        <end position="53"/>
    </location>
</feature>
<feature type="region of interest" description="Disordered" evidence="1">
    <location>
        <begin position="512"/>
        <end position="532"/>
    </location>
</feature>
<reference evidence="3" key="1">
    <citation type="submission" date="2021-01" db="EMBL/GenBank/DDBJ databases">
        <authorList>
            <person name="Corre E."/>
            <person name="Pelletier E."/>
            <person name="Niang G."/>
            <person name="Scheremetjew M."/>
            <person name="Finn R."/>
            <person name="Kale V."/>
            <person name="Holt S."/>
            <person name="Cochrane G."/>
            <person name="Meng A."/>
            <person name="Brown T."/>
            <person name="Cohen L."/>
        </authorList>
    </citation>
    <scope>NUCLEOTIDE SEQUENCE</scope>
    <source>
        <strain evidence="3">CCMP622</strain>
    </source>
</reference>
<evidence type="ECO:0000313" key="3">
    <source>
        <dbReference type="EMBL" id="CAD9762587.1"/>
    </source>
</evidence>
<feature type="transmembrane region" description="Helical" evidence="2">
    <location>
        <begin position="85"/>
        <end position="107"/>
    </location>
</feature>
<feature type="transmembrane region" description="Helical" evidence="2">
    <location>
        <begin position="127"/>
        <end position="147"/>
    </location>
</feature>